<proteinExistence type="predicted"/>
<keyword evidence="3" id="KW-0560">Oxidoreductase</keyword>
<keyword evidence="4" id="KW-1185">Reference proteome</keyword>
<reference evidence="3 4" key="1">
    <citation type="submission" date="2020-08" db="EMBL/GenBank/DDBJ databases">
        <title>Draft genome sequence of Parasphingopyxis sp. GrpM-11.</title>
        <authorList>
            <person name="Oh J."/>
            <person name="Roh D.-H."/>
        </authorList>
    </citation>
    <scope>NUCLEOTIDE SEQUENCE [LARGE SCALE GENOMIC DNA]</scope>
    <source>
        <strain evidence="3 4">GrpM-11</strain>
    </source>
</reference>
<dbReference type="GO" id="GO:0019441">
    <property type="term" value="P:L-tryptophan catabolic process to kynurenine"/>
    <property type="evidence" value="ECO:0007669"/>
    <property type="project" value="InterPro"/>
</dbReference>
<dbReference type="GO" id="GO:0046872">
    <property type="term" value="F:metal ion binding"/>
    <property type="evidence" value="ECO:0007669"/>
    <property type="project" value="UniProtKB-KW"/>
</dbReference>
<dbReference type="AlphaFoldDB" id="A0A842HVZ7"/>
<sequence length="389" mass="43566">MTALKDLGHYGLSGERGYLSDFEIDEIVLPAAFDPIVAAADDLSALLTSGRVRRWLEALPQPDMAAFLNEASNAEIRVAMVRYSFLVQAYVWGEHHAPTVLPANLAVPIDALANALGQAPLLPYSGYVLDNWYRLDKAGDIALDNIAMRQNFFGGVDENWFVLVHVAIEAEAGRALELGVDLVRASDDGDADQVEKLLQTMDTVWRRINRHFDRMPERCDPYIYYQRVRPYIHGWKNNPAISEGLIYEGVERYGGKPQAFRGQTGSQSSIVPAMDALFNVTHENDPLREYLDELHAYRPVPHRRFIEDLGAASGLRAFAKEANTAVKDAFNICVEHVARFRTRHLEYAASYINKQAQSGTGNATDVGTGGTPFMKYLKKHRDENRAQRV</sequence>
<dbReference type="EMBL" id="JACJVJ010000002">
    <property type="protein sequence ID" value="MBC2778238.1"/>
    <property type="molecule type" value="Genomic_DNA"/>
</dbReference>
<dbReference type="Gene3D" id="1.20.58.480">
    <property type="match status" value="1"/>
</dbReference>
<keyword evidence="3" id="KW-0223">Dioxygenase</keyword>
<dbReference type="Pfam" id="PF01231">
    <property type="entry name" value="IDO"/>
    <property type="match status" value="1"/>
</dbReference>
<dbReference type="InterPro" id="IPR000898">
    <property type="entry name" value="Indolamine_dOase"/>
</dbReference>
<dbReference type="Proteomes" id="UP000564378">
    <property type="component" value="Unassembled WGS sequence"/>
</dbReference>
<dbReference type="PANTHER" id="PTHR28657">
    <property type="entry name" value="INDOLEAMINE 2,3-DIOXYGENASE"/>
    <property type="match status" value="1"/>
</dbReference>
<dbReference type="GO" id="GO:0020037">
    <property type="term" value="F:heme binding"/>
    <property type="evidence" value="ECO:0007669"/>
    <property type="project" value="InterPro"/>
</dbReference>
<comment type="caution">
    <text evidence="3">The sequence shown here is derived from an EMBL/GenBank/DDBJ whole genome shotgun (WGS) entry which is preliminary data.</text>
</comment>
<protein>
    <submittedName>
        <fullName evidence="3">Indoleamine 2,3-dioxygenase</fullName>
    </submittedName>
</protein>
<keyword evidence="1" id="KW-0479">Metal-binding</keyword>
<dbReference type="SUPFAM" id="SSF140959">
    <property type="entry name" value="Indolic compounds 2,3-dioxygenase-like"/>
    <property type="match status" value="1"/>
</dbReference>
<evidence type="ECO:0000256" key="1">
    <source>
        <dbReference type="ARBA" id="ARBA00022723"/>
    </source>
</evidence>
<dbReference type="RefSeq" id="WP_185801508.1">
    <property type="nucleotide sequence ID" value="NZ_JACJVJ010000002.1"/>
</dbReference>
<name>A0A842HVZ7_9SPHN</name>
<accession>A0A842HVZ7</accession>
<dbReference type="InterPro" id="IPR037217">
    <property type="entry name" value="Trp/Indoleamine_2_3_dOase-like"/>
</dbReference>
<keyword evidence="2" id="KW-0408">Iron</keyword>
<evidence type="ECO:0000313" key="3">
    <source>
        <dbReference type="EMBL" id="MBC2778238.1"/>
    </source>
</evidence>
<dbReference type="GO" id="GO:0051213">
    <property type="term" value="F:dioxygenase activity"/>
    <property type="evidence" value="ECO:0007669"/>
    <property type="project" value="UniProtKB-KW"/>
</dbReference>
<dbReference type="PANTHER" id="PTHR28657:SF5">
    <property type="entry name" value="INDOLEAMINE 2,3-DIOXYGENASE"/>
    <property type="match status" value="1"/>
</dbReference>
<evidence type="ECO:0000313" key="4">
    <source>
        <dbReference type="Proteomes" id="UP000564378"/>
    </source>
</evidence>
<gene>
    <name evidence="3" type="ORF">H6P80_11480</name>
</gene>
<evidence type="ECO:0000256" key="2">
    <source>
        <dbReference type="ARBA" id="ARBA00023004"/>
    </source>
</evidence>
<organism evidence="3 4">
    <name type="scientific">Parasphingopyxis marina</name>
    <dbReference type="NCBI Taxonomy" id="2761622"/>
    <lineage>
        <taxon>Bacteria</taxon>
        <taxon>Pseudomonadati</taxon>
        <taxon>Pseudomonadota</taxon>
        <taxon>Alphaproteobacteria</taxon>
        <taxon>Sphingomonadales</taxon>
        <taxon>Sphingomonadaceae</taxon>
        <taxon>Parasphingopyxis</taxon>
    </lineage>
</organism>